<sequence length="311" mass="35216">MIATSTIDTSGWKTYRNAKYGFEVETPPGWYEHDGPYNHIRLSASNGDMQIDVAKDICIGQTFDFIYEGSPSNLWEKSLCKNNFQVIASYSSTAERVSKELILNQISRSLNVDPWAQISLADRDKIYLTKLQNLPFPSGVKFTGMSLQTYDHEPRGDLDIPLTKSDRDQVLNNHSCKILISLDTDEPILCKFVYLSHNKAMIYGIGLNLAFESINSFTNQVVVFRDKDYLKLYFDGIIPEYSVSIKQSLDDYLKVHSDAEFPGTEWQGLRDIATKLLVQEISAPSPIVTQGMNLLDDVSLVIIQNKSIFDQ</sequence>
<protein>
    <submittedName>
        <fullName evidence="1">Uncharacterized protein</fullName>
    </submittedName>
</protein>
<reference evidence="1" key="1">
    <citation type="submission" date="2020-07" db="EMBL/GenBank/DDBJ databases">
        <title>Huge and variable diversity of episymbiotic CPR bacteria and DPANN archaea in groundwater ecosystems.</title>
        <authorList>
            <person name="He C.Y."/>
            <person name="Keren R."/>
            <person name="Whittaker M."/>
            <person name="Farag I.F."/>
            <person name="Doudna J."/>
            <person name="Cate J.H.D."/>
            <person name="Banfield J.F."/>
        </authorList>
    </citation>
    <scope>NUCLEOTIDE SEQUENCE</scope>
    <source>
        <strain evidence="1">NC_groundwater_972_Pr1_S-0.2um_49_27</strain>
    </source>
</reference>
<proteinExistence type="predicted"/>
<evidence type="ECO:0000313" key="1">
    <source>
        <dbReference type="EMBL" id="MBI3627271.1"/>
    </source>
</evidence>
<comment type="caution">
    <text evidence="1">The sequence shown here is derived from an EMBL/GenBank/DDBJ whole genome shotgun (WGS) entry which is preliminary data.</text>
</comment>
<accession>A0A9D6LSH1</accession>
<name>A0A9D6LSH1_9BACT</name>
<gene>
    <name evidence="1" type="ORF">HY220_00770</name>
</gene>
<dbReference type="Proteomes" id="UP000808388">
    <property type="component" value="Unassembled WGS sequence"/>
</dbReference>
<dbReference type="AlphaFoldDB" id="A0A9D6LSH1"/>
<evidence type="ECO:0000313" key="2">
    <source>
        <dbReference type="Proteomes" id="UP000808388"/>
    </source>
</evidence>
<organism evidence="1 2">
    <name type="scientific">Candidatus Sungiibacteriota bacterium</name>
    <dbReference type="NCBI Taxonomy" id="2750080"/>
    <lineage>
        <taxon>Bacteria</taxon>
        <taxon>Candidatus Sungiibacteriota</taxon>
    </lineage>
</organism>
<dbReference type="EMBL" id="JACQCQ010000002">
    <property type="protein sequence ID" value="MBI3627271.1"/>
    <property type="molecule type" value="Genomic_DNA"/>
</dbReference>